<evidence type="ECO:0000313" key="2">
    <source>
        <dbReference type="Proteomes" id="UP000759131"/>
    </source>
</evidence>
<name>A0A7R9QE42_9ACAR</name>
<dbReference type="PANTHER" id="PTHR43019:SF23">
    <property type="entry name" value="PROTEASE DO-LIKE 5, CHLOROPLASTIC"/>
    <property type="match status" value="1"/>
</dbReference>
<dbReference type="PANTHER" id="PTHR43019">
    <property type="entry name" value="SERINE ENDOPROTEASE DEGS"/>
    <property type="match status" value="1"/>
</dbReference>
<proteinExistence type="predicted"/>
<keyword evidence="2" id="KW-1185">Reference proteome</keyword>
<accession>A0A7R9QE42</accession>
<feature type="non-terminal residue" evidence="1">
    <location>
        <position position="285"/>
    </location>
</feature>
<dbReference type="SUPFAM" id="SSF50494">
    <property type="entry name" value="Trypsin-like serine proteases"/>
    <property type="match status" value="1"/>
</dbReference>
<dbReference type="InterPro" id="IPR009003">
    <property type="entry name" value="Peptidase_S1_PA"/>
</dbReference>
<gene>
    <name evidence="1" type="ORF">OSB1V03_LOCUS19101</name>
</gene>
<dbReference type="InterPro" id="IPR043504">
    <property type="entry name" value="Peptidase_S1_PA_chymotrypsin"/>
</dbReference>
<dbReference type="Gene3D" id="2.40.10.10">
    <property type="entry name" value="Trypsin-like serine proteases"/>
    <property type="match status" value="2"/>
</dbReference>
<dbReference type="Proteomes" id="UP000759131">
    <property type="component" value="Unassembled WGS sequence"/>
</dbReference>
<organism evidence="1">
    <name type="scientific">Medioppia subpectinata</name>
    <dbReference type="NCBI Taxonomy" id="1979941"/>
    <lineage>
        <taxon>Eukaryota</taxon>
        <taxon>Metazoa</taxon>
        <taxon>Ecdysozoa</taxon>
        <taxon>Arthropoda</taxon>
        <taxon>Chelicerata</taxon>
        <taxon>Arachnida</taxon>
        <taxon>Acari</taxon>
        <taxon>Acariformes</taxon>
        <taxon>Sarcoptiformes</taxon>
        <taxon>Oribatida</taxon>
        <taxon>Brachypylina</taxon>
        <taxon>Oppioidea</taxon>
        <taxon>Oppiidae</taxon>
        <taxon>Medioppia</taxon>
    </lineage>
</organism>
<evidence type="ECO:0000313" key="1">
    <source>
        <dbReference type="EMBL" id="CAD7642356.1"/>
    </source>
</evidence>
<protein>
    <submittedName>
        <fullName evidence="1">Uncharacterized protein</fullName>
    </submittedName>
</protein>
<dbReference type="Pfam" id="PF13365">
    <property type="entry name" value="Trypsin_2"/>
    <property type="match status" value="1"/>
</dbReference>
<dbReference type="EMBL" id="CAJPIZ010027018">
    <property type="protein sequence ID" value="CAG2119152.1"/>
    <property type="molecule type" value="Genomic_DNA"/>
</dbReference>
<sequence length="285" mass="31505">MHYYRVLLSVTHLRTPVLVSLSMVGANRWRRHNRTDDRPLAADLQPKYLFGSLGTGWPAVSGLRQARMEEPSGLIRQAFKGLVAVEQRVYEGAVPETAPTAEPAKPYKILSTGTGFIVKTDRMNYVVTTARAVGNAKYVIVGTADSNKCAWCHVRYREPELDMALVECPDIQAVQPMDFVADKVIQDLLPTRDVLQVYSGQYNIATAGVVSCANRTGAQITKIGKKYGFITPKTSYIQHTANIPFDSYGGPLLDAVDGKVLGMSFYLQLVDNVTLYFAIPSNEIR</sequence>
<reference evidence="1" key="1">
    <citation type="submission" date="2020-11" db="EMBL/GenBank/DDBJ databases">
        <authorList>
            <person name="Tran Van P."/>
        </authorList>
    </citation>
    <scope>NUCLEOTIDE SEQUENCE</scope>
</reference>
<dbReference type="EMBL" id="OC881593">
    <property type="protein sequence ID" value="CAD7642356.1"/>
    <property type="molecule type" value="Genomic_DNA"/>
</dbReference>
<dbReference type="AlphaFoldDB" id="A0A7R9QE42"/>